<feature type="non-terminal residue" evidence="5">
    <location>
        <position position="276"/>
    </location>
</feature>
<sequence>MKIAVTGCNGSVGRAVVEQALKRGFDVVGIDLGEAPAEELASRHGFQYIQADLCDYDANLKAFERCDALIALAARPNPGDYVWQTHNTNVVISWNALRSASELGIKRVVQASSVNVLTLVYSQEHKFRYFPIDEDHPIEPDEPYGLSKKIAELQADTIVRRNPDLRIASLRLHWAIPNREYAYRLDPAKRRSDLWGWVQKESAAKSFLLAIGDEGEGWSGHEVFFVSAPDTTQPCDTRELHELFWPNVPIKEGKCLEGRMSFFDSSKAERLFGWKH</sequence>
<proteinExistence type="inferred from homology"/>
<accession>A0A0H2RZE7</accession>
<keyword evidence="3" id="KW-0520">NAD</keyword>
<dbReference type="InterPro" id="IPR001509">
    <property type="entry name" value="Epimerase_deHydtase"/>
</dbReference>
<comment type="similarity">
    <text evidence="1">Belongs to the NAD(P)-dependent epimerase/dehydratase family.</text>
</comment>
<dbReference type="STRING" id="27342.A0A0H2RZE7"/>
<protein>
    <submittedName>
        <fullName evidence="5">NAD(P)-binding protein</fullName>
    </submittedName>
</protein>
<feature type="domain" description="NAD-dependent epimerase/dehydratase" evidence="4">
    <location>
        <begin position="3"/>
        <end position="172"/>
    </location>
</feature>
<dbReference type="SUPFAM" id="SSF51735">
    <property type="entry name" value="NAD(P)-binding Rossmann-fold domains"/>
    <property type="match status" value="1"/>
</dbReference>
<gene>
    <name evidence="5" type="ORF">SCHPADRAFT_846681</name>
</gene>
<dbReference type="PANTHER" id="PTHR43103:SF5">
    <property type="entry name" value="4-EPIMERASE, PUTATIVE (AFU_ORTHOLOGUE AFUA_7G00360)-RELATED"/>
    <property type="match status" value="1"/>
</dbReference>
<dbReference type="PANTHER" id="PTHR43103">
    <property type="entry name" value="NUCLEOSIDE-DIPHOSPHATE-SUGAR EPIMERASE"/>
    <property type="match status" value="1"/>
</dbReference>
<name>A0A0H2RZE7_9AGAM</name>
<dbReference type="Proteomes" id="UP000053477">
    <property type="component" value="Unassembled WGS sequence"/>
</dbReference>
<evidence type="ECO:0000256" key="2">
    <source>
        <dbReference type="ARBA" id="ARBA00023002"/>
    </source>
</evidence>
<evidence type="ECO:0000256" key="1">
    <source>
        <dbReference type="ARBA" id="ARBA00007637"/>
    </source>
</evidence>
<reference evidence="5 6" key="1">
    <citation type="submission" date="2015-04" db="EMBL/GenBank/DDBJ databases">
        <title>Complete genome sequence of Schizopora paradoxa KUC8140, a cosmopolitan wood degrader in East Asia.</title>
        <authorList>
            <consortium name="DOE Joint Genome Institute"/>
            <person name="Min B."/>
            <person name="Park H."/>
            <person name="Jang Y."/>
            <person name="Kim J.-J."/>
            <person name="Kim K.H."/>
            <person name="Pangilinan J."/>
            <person name="Lipzen A."/>
            <person name="Riley R."/>
            <person name="Grigoriev I.V."/>
            <person name="Spatafora J.W."/>
            <person name="Choi I.-G."/>
        </authorList>
    </citation>
    <scope>NUCLEOTIDE SEQUENCE [LARGE SCALE GENOMIC DNA]</scope>
    <source>
        <strain evidence="5 6">KUC8140</strain>
    </source>
</reference>
<dbReference type="Gene3D" id="3.40.50.720">
    <property type="entry name" value="NAD(P)-binding Rossmann-like Domain"/>
    <property type="match status" value="1"/>
</dbReference>
<evidence type="ECO:0000256" key="3">
    <source>
        <dbReference type="ARBA" id="ARBA00023027"/>
    </source>
</evidence>
<keyword evidence="6" id="KW-1185">Reference proteome</keyword>
<dbReference type="OrthoDB" id="202470at2759"/>
<evidence type="ECO:0000259" key="4">
    <source>
        <dbReference type="Pfam" id="PF01370"/>
    </source>
</evidence>
<dbReference type="Pfam" id="PF01370">
    <property type="entry name" value="Epimerase"/>
    <property type="match status" value="1"/>
</dbReference>
<dbReference type="InterPro" id="IPR036291">
    <property type="entry name" value="NAD(P)-bd_dom_sf"/>
</dbReference>
<dbReference type="AlphaFoldDB" id="A0A0H2RZE7"/>
<organism evidence="5 6">
    <name type="scientific">Schizopora paradoxa</name>
    <dbReference type="NCBI Taxonomy" id="27342"/>
    <lineage>
        <taxon>Eukaryota</taxon>
        <taxon>Fungi</taxon>
        <taxon>Dikarya</taxon>
        <taxon>Basidiomycota</taxon>
        <taxon>Agaricomycotina</taxon>
        <taxon>Agaricomycetes</taxon>
        <taxon>Hymenochaetales</taxon>
        <taxon>Schizoporaceae</taxon>
        <taxon>Schizopora</taxon>
    </lineage>
</organism>
<evidence type="ECO:0000313" key="5">
    <source>
        <dbReference type="EMBL" id="KLO17445.1"/>
    </source>
</evidence>
<keyword evidence="2" id="KW-0560">Oxidoreductase</keyword>
<dbReference type="EMBL" id="KQ085905">
    <property type="protein sequence ID" value="KLO17445.1"/>
    <property type="molecule type" value="Genomic_DNA"/>
</dbReference>
<evidence type="ECO:0000313" key="6">
    <source>
        <dbReference type="Proteomes" id="UP000053477"/>
    </source>
</evidence>
<dbReference type="GO" id="GO:0016491">
    <property type="term" value="F:oxidoreductase activity"/>
    <property type="evidence" value="ECO:0007669"/>
    <property type="project" value="UniProtKB-KW"/>
</dbReference>
<dbReference type="InParanoid" id="A0A0H2RZE7"/>